<reference evidence="2" key="1">
    <citation type="submission" date="2021-01" db="EMBL/GenBank/DDBJ databases">
        <authorList>
            <person name="Li R."/>
            <person name="Bekaert M."/>
        </authorList>
    </citation>
    <scope>NUCLEOTIDE SEQUENCE</scope>
    <source>
        <strain evidence="2">Farmed</strain>
    </source>
</reference>
<dbReference type="EMBL" id="CAHIKZ030003657">
    <property type="protein sequence ID" value="CAE1302767.1"/>
    <property type="molecule type" value="Genomic_DNA"/>
</dbReference>
<name>A0A812DLL1_ACAPH</name>
<evidence type="ECO:0000256" key="1">
    <source>
        <dbReference type="SAM" id="MobiDB-lite"/>
    </source>
</evidence>
<feature type="compositionally biased region" description="Low complexity" evidence="1">
    <location>
        <begin position="153"/>
        <end position="167"/>
    </location>
</feature>
<proteinExistence type="predicted"/>
<feature type="compositionally biased region" description="Basic and acidic residues" evidence="1">
    <location>
        <begin position="1"/>
        <end position="21"/>
    </location>
</feature>
<feature type="region of interest" description="Disordered" evidence="1">
    <location>
        <begin position="129"/>
        <end position="167"/>
    </location>
</feature>
<feature type="region of interest" description="Disordered" evidence="1">
    <location>
        <begin position="1"/>
        <end position="85"/>
    </location>
</feature>
<keyword evidence="3" id="KW-1185">Reference proteome</keyword>
<organism evidence="2 3">
    <name type="scientific">Acanthosepion pharaonis</name>
    <name type="common">Pharaoh cuttlefish</name>
    <name type="synonym">Sepia pharaonis</name>
    <dbReference type="NCBI Taxonomy" id="158019"/>
    <lineage>
        <taxon>Eukaryota</taxon>
        <taxon>Metazoa</taxon>
        <taxon>Spiralia</taxon>
        <taxon>Lophotrochozoa</taxon>
        <taxon>Mollusca</taxon>
        <taxon>Cephalopoda</taxon>
        <taxon>Coleoidea</taxon>
        <taxon>Decapodiformes</taxon>
        <taxon>Sepiida</taxon>
        <taxon>Sepiina</taxon>
        <taxon>Sepiidae</taxon>
        <taxon>Acanthosepion</taxon>
    </lineage>
</organism>
<comment type="caution">
    <text evidence="2">The sequence shown here is derived from an EMBL/GenBank/DDBJ whole genome shotgun (WGS) entry which is preliminary data.</text>
</comment>
<feature type="compositionally biased region" description="Basic and acidic residues" evidence="1">
    <location>
        <begin position="51"/>
        <end position="60"/>
    </location>
</feature>
<accession>A0A812DLL1</accession>
<evidence type="ECO:0000313" key="2">
    <source>
        <dbReference type="EMBL" id="CAE1302767.1"/>
    </source>
</evidence>
<evidence type="ECO:0000313" key="3">
    <source>
        <dbReference type="Proteomes" id="UP000597762"/>
    </source>
</evidence>
<gene>
    <name evidence="2" type="ORF">SPHA_55196</name>
</gene>
<dbReference type="Proteomes" id="UP000597762">
    <property type="component" value="Unassembled WGS sequence"/>
</dbReference>
<dbReference type="AlphaFoldDB" id="A0A812DLL1"/>
<feature type="compositionally biased region" description="Polar residues" evidence="1">
    <location>
        <begin position="143"/>
        <end position="152"/>
    </location>
</feature>
<sequence>MKETTSSTPDRRVRRMDEPVVEHASWSASRTSKGKGRAGPWRSAGPASDRPCLDDGHSSEVRPFASLMERSDAHGGPQVPAVGPFGGKALQLSIIGRDVDHQRDELIAAPAILLVKALALQAQRLARAAPLGDRQHDRALDSRTLTGPPSTASFRVTGRSRRTSSPSRVKKACGADLDRDDRIAGAARSGAHPCRPAASACPFRPRQAVSGRWSCHRPA</sequence>
<protein>
    <submittedName>
        <fullName evidence="2">Uncharacterized protein</fullName>
    </submittedName>
</protein>